<dbReference type="InterPro" id="IPR032675">
    <property type="entry name" value="LRR_dom_sf"/>
</dbReference>
<name>A0A8T3BM09_DENNO</name>
<gene>
    <name evidence="5" type="ORF">KFK09_008174</name>
</gene>
<feature type="chain" id="PRO_5035770863" evidence="4">
    <location>
        <begin position="33"/>
        <end position="458"/>
    </location>
</feature>
<comment type="caution">
    <text evidence="5">The sequence shown here is derived from an EMBL/GenBank/DDBJ whole genome shotgun (WGS) entry which is preliminary data.</text>
</comment>
<dbReference type="SMART" id="SM00369">
    <property type="entry name" value="LRR_TYP"/>
    <property type="match status" value="2"/>
</dbReference>
<dbReference type="PANTHER" id="PTHR48064:SF1">
    <property type="entry name" value="RECEPTOR-LIKE PROTEIN 51-RELATED"/>
    <property type="match status" value="1"/>
</dbReference>
<feature type="transmembrane region" description="Helical" evidence="3">
    <location>
        <begin position="439"/>
        <end position="457"/>
    </location>
</feature>
<dbReference type="InterPro" id="IPR001611">
    <property type="entry name" value="Leu-rich_rpt"/>
</dbReference>
<evidence type="ECO:0000256" key="4">
    <source>
        <dbReference type="SAM" id="SignalP"/>
    </source>
</evidence>
<evidence type="ECO:0000256" key="1">
    <source>
        <dbReference type="ARBA" id="ARBA00022614"/>
    </source>
</evidence>
<proteinExistence type="predicted"/>
<dbReference type="InterPro" id="IPR003591">
    <property type="entry name" value="Leu-rich_rpt_typical-subtyp"/>
</dbReference>
<reference evidence="5" key="1">
    <citation type="journal article" date="2022" name="Front. Genet.">
        <title>Chromosome-Scale Assembly of the Dendrobium nobile Genome Provides Insights Into the Molecular Mechanism of the Biosynthesis of the Medicinal Active Ingredient of Dendrobium.</title>
        <authorList>
            <person name="Xu Q."/>
            <person name="Niu S.-C."/>
            <person name="Li K.-L."/>
            <person name="Zheng P.-J."/>
            <person name="Zhang X.-J."/>
            <person name="Jia Y."/>
            <person name="Liu Y."/>
            <person name="Niu Y.-X."/>
            <person name="Yu L.-H."/>
            <person name="Chen D.-F."/>
            <person name="Zhang G.-Q."/>
        </authorList>
    </citation>
    <scope>NUCLEOTIDE SEQUENCE</scope>
    <source>
        <tissue evidence="5">Leaf</tissue>
    </source>
</reference>
<dbReference type="Gene3D" id="3.80.10.10">
    <property type="entry name" value="Ribonuclease Inhibitor"/>
    <property type="match status" value="1"/>
</dbReference>
<dbReference type="Pfam" id="PF00560">
    <property type="entry name" value="LRR_1"/>
    <property type="match status" value="1"/>
</dbReference>
<feature type="signal peptide" evidence="4">
    <location>
        <begin position="1"/>
        <end position="32"/>
    </location>
</feature>
<keyword evidence="1" id="KW-0433">Leucine-rich repeat</keyword>
<dbReference type="OrthoDB" id="676979at2759"/>
<keyword evidence="4" id="KW-0732">Signal</keyword>
<keyword evidence="3" id="KW-1133">Transmembrane helix</keyword>
<protein>
    <submittedName>
        <fullName evidence="5">Uncharacterized protein</fullName>
    </submittedName>
</protein>
<dbReference type="SMR" id="A0A8T3BM09"/>
<organism evidence="5 6">
    <name type="scientific">Dendrobium nobile</name>
    <name type="common">Orchid</name>
    <dbReference type="NCBI Taxonomy" id="94219"/>
    <lineage>
        <taxon>Eukaryota</taxon>
        <taxon>Viridiplantae</taxon>
        <taxon>Streptophyta</taxon>
        <taxon>Embryophyta</taxon>
        <taxon>Tracheophyta</taxon>
        <taxon>Spermatophyta</taxon>
        <taxon>Magnoliopsida</taxon>
        <taxon>Liliopsida</taxon>
        <taxon>Asparagales</taxon>
        <taxon>Orchidaceae</taxon>
        <taxon>Epidendroideae</taxon>
        <taxon>Malaxideae</taxon>
        <taxon>Dendrobiinae</taxon>
        <taxon>Dendrobium</taxon>
    </lineage>
</organism>
<dbReference type="EMBL" id="JAGYWB010000007">
    <property type="protein sequence ID" value="KAI0515509.1"/>
    <property type="molecule type" value="Genomic_DNA"/>
</dbReference>
<accession>A0A8T3BM09</accession>
<dbReference type="PANTHER" id="PTHR48064">
    <property type="entry name" value="OS01G0750400 PROTEIN"/>
    <property type="match status" value="1"/>
</dbReference>
<feature type="transmembrane region" description="Helical" evidence="3">
    <location>
        <begin position="399"/>
        <end position="418"/>
    </location>
</feature>
<evidence type="ECO:0000313" key="5">
    <source>
        <dbReference type="EMBL" id="KAI0515509.1"/>
    </source>
</evidence>
<dbReference type="Pfam" id="PF13855">
    <property type="entry name" value="LRR_8"/>
    <property type="match status" value="1"/>
</dbReference>
<sequence length="458" mass="49679">MCRSNQNSILSQTRTILPFLILLFAAATPSPANPTFRPSSTLDPKQLTALQSMGLPVGRDPCSNPSPHNNATACDSGTPFRHLISLRLSNCSPDLDLSPTALRSLHTLRSLSFFRCPIPPIKRFPSPLDSSLRSFSCISSLRPLSGILLSHLHNLTDLSIKDVPISVSSPFIIFSQMHNLLSATISNTTLSGQLPRHWHSLSLFHLDLSLNMLKGPVPGSISLLESLEFLNLSSNSLTGLLPDAIGDLIFLKTASFARNALSGPIPETMAAMPELTELDLSFNQFNSSIPRFLSEMKSLTHLNLESNNFQGVIPFNSSFIKRLEVFKVSGNSNLCYNRSVLSSKLMLGIAHCDKYGLPVPPPPGKADKDDSFSDYDYGGEDDGGGGEKGGGGHHGVNKLVLGVAIGLSCLVFLGADTVTERASIKIAIVMCIMKKYNKMNHFIYAIQIAGISYIAFFF</sequence>
<evidence type="ECO:0000256" key="3">
    <source>
        <dbReference type="SAM" id="Phobius"/>
    </source>
</evidence>
<keyword evidence="6" id="KW-1185">Reference proteome</keyword>
<keyword evidence="2" id="KW-0677">Repeat</keyword>
<keyword evidence="3" id="KW-0472">Membrane</keyword>
<evidence type="ECO:0000313" key="6">
    <source>
        <dbReference type="Proteomes" id="UP000829196"/>
    </source>
</evidence>
<keyword evidence="3" id="KW-0812">Transmembrane</keyword>
<evidence type="ECO:0000256" key="2">
    <source>
        <dbReference type="ARBA" id="ARBA00022737"/>
    </source>
</evidence>
<dbReference type="AlphaFoldDB" id="A0A8T3BM09"/>
<dbReference type="InterPro" id="IPR053038">
    <property type="entry name" value="RLP_Defense"/>
</dbReference>
<dbReference type="SUPFAM" id="SSF52058">
    <property type="entry name" value="L domain-like"/>
    <property type="match status" value="1"/>
</dbReference>
<dbReference type="Proteomes" id="UP000829196">
    <property type="component" value="Unassembled WGS sequence"/>
</dbReference>